<gene>
    <name evidence="2" type="ORF">OFUS_LOCUS20324</name>
</gene>
<accession>A0A8S4PR09</accession>
<dbReference type="EMBL" id="CAIIXF020000010">
    <property type="protein sequence ID" value="CAH1795845.1"/>
    <property type="molecule type" value="Genomic_DNA"/>
</dbReference>
<dbReference type="Proteomes" id="UP000749559">
    <property type="component" value="Unassembled WGS sequence"/>
</dbReference>
<comment type="caution">
    <text evidence="2">The sequence shown here is derived from an EMBL/GenBank/DDBJ whole genome shotgun (WGS) entry which is preliminary data.</text>
</comment>
<keyword evidence="3" id="KW-1185">Reference proteome</keyword>
<protein>
    <submittedName>
        <fullName evidence="2">Uncharacterized protein</fullName>
    </submittedName>
</protein>
<dbReference type="AlphaFoldDB" id="A0A8S4PR09"/>
<feature type="compositionally biased region" description="Low complexity" evidence="1">
    <location>
        <begin position="47"/>
        <end position="57"/>
    </location>
</feature>
<name>A0A8S4PR09_OWEFU</name>
<organism evidence="2 3">
    <name type="scientific">Owenia fusiformis</name>
    <name type="common">Polychaete worm</name>
    <dbReference type="NCBI Taxonomy" id="6347"/>
    <lineage>
        <taxon>Eukaryota</taxon>
        <taxon>Metazoa</taxon>
        <taxon>Spiralia</taxon>
        <taxon>Lophotrochozoa</taxon>
        <taxon>Annelida</taxon>
        <taxon>Polychaeta</taxon>
        <taxon>Sedentaria</taxon>
        <taxon>Canalipalpata</taxon>
        <taxon>Sabellida</taxon>
        <taxon>Oweniida</taxon>
        <taxon>Oweniidae</taxon>
        <taxon>Owenia</taxon>
    </lineage>
</organism>
<reference evidence="2" key="1">
    <citation type="submission" date="2022-03" db="EMBL/GenBank/DDBJ databases">
        <authorList>
            <person name="Martin C."/>
        </authorList>
    </citation>
    <scope>NUCLEOTIDE SEQUENCE</scope>
</reference>
<evidence type="ECO:0000256" key="1">
    <source>
        <dbReference type="SAM" id="MobiDB-lite"/>
    </source>
</evidence>
<feature type="region of interest" description="Disordered" evidence="1">
    <location>
        <begin position="42"/>
        <end position="75"/>
    </location>
</feature>
<proteinExistence type="predicted"/>
<evidence type="ECO:0000313" key="3">
    <source>
        <dbReference type="Proteomes" id="UP000749559"/>
    </source>
</evidence>
<evidence type="ECO:0000313" key="2">
    <source>
        <dbReference type="EMBL" id="CAH1795845.1"/>
    </source>
</evidence>
<sequence>MADITNINDQVPGWFKELRVGNKSILFKIDLSPIPFPMEIPAPTVASPSSSSDISPDIGDHSKQSNPVKEVNVPQPGMELLPTRVRHAQDLVWLLKSLPDIANID</sequence>